<protein>
    <submittedName>
        <fullName evidence="1">Membrane associated lipoprotein</fullName>
    </submittedName>
</protein>
<dbReference type="EMBL" id="CP011968">
    <property type="protein sequence ID" value="AKP41797.1"/>
    <property type="molecule type" value="Genomic_DNA"/>
</dbReference>
<reference evidence="1 2" key="1">
    <citation type="journal article" date="2015" name="Genome Announc.">
        <title>Complete Genome Sequence of the Clostridium difficile Type Strain DSM 1296T.</title>
        <authorList>
            <person name="Riedel T."/>
            <person name="Bunk B."/>
            <person name="Wittmann J."/>
            <person name="Thurmer A."/>
            <person name="Sproer C."/>
            <person name="Gronow S."/>
            <person name="Liesegang H."/>
            <person name="Daniel R."/>
            <person name="Overmann J."/>
        </authorList>
    </citation>
    <scope>NUCLEOTIDE SEQUENCE [LARGE SCALE GENOMIC DNA]</scope>
    <source>
        <strain evidence="2">ATCC 9689 / DSM 1296 / BCRC 10642 / JCM 1296 / NCIMB 10666 / NCTC 11209 / 90556-M6S</strain>
    </source>
</reference>
<dbReference type="Proteomes" id="UP001510562">
    <property type="component" value="Chromosome"/>
</dbReference>
<proteinExistence type="predicted"/>
<sequence length="294" mass="34315">MKKRLIIMILSVVLVLSSILTIFAYSNIKYNNNNKLIYSNMIDKKTQNSVKEILKENKINEKDIDTFIKAVNNYNKLQVKILQNNINISKSGYSSINAKQVPYNLEKLQDNWVKKFPDYMDVNCRITAFRLFKDFINSNKKFTGDSIDLNVDLDTIMNNKDAKFSTKDVEKFINFFSAIPAKDTDDTIKISEQIKNEWKKRKISFKNNKNISIINGFLRYPETKNVFIGHTGICIKTKNGILFLEKYGVTSPYQVTKFKNKEDVKNYMFNRLKMSEGEIELPDPIIMENDKLMK</sequence>
<keyword evidence="1" id="KW-0449">Lipoprotein</keyword>
<evidence type="ECO:0000313" key="1">
    <source>
        <dbReference type="EMBL" id="AKP41797.1"/>
    </source>
</evidence>
<keyword evidence="2" id="KW-1185">Reference proteome</keyword>
<gene>
    <name evidence="1" type="ORF">CDIF1296T_00908</name>
</gene>
<name>A0AC59FWT7_CLODI</name>
<accession>A0AC59FWT7</accession>
<evidence type="ECO:0000313" key="2">
    <source>
        <dbReference type="Proteomes" id="UP001510562"/>
    </source>
</evidence>
<organism evidence="1 2">
    <name type="scientific">Clostridioides difficile ATCC 9689 = DSM 1296</name>
    <dbReference type="NCBI Taxonomy" id="1121308"/>
    <lineage>
        <taxon>Bacteria</taxon>
        <taxon>Bacillati</taxon>
        <taxon>Bacillota</taxon>
        <taxon>Clostridia</taxon>
        <taxon>Peptostreptococcales</taxon>
        <taxon>Peptostreptococcaceae</taxon>
        <taxon>Clostridioides</taxon>
    </lineage>
</organism>